<evidence type="ECO:0000313" key="1">
    <source>
        <dbReference type="EMBL" id="CNT98645.1"/>
    </source>
</evidence>
<organism evidence="1 2">
    <name type="scientific">Salmonella enterica subsp. enterica serovar Bovismorbificans</name>
    <dbReference type="NCBI Taxonomy" id="58097"/>
    <lineage>
        <taxon>Bacteria</taxon>
        <taxon>Pseudomonadati</taxon>
        <taxon>Pseudomonadota</taxon>
        <taxon>Gammaproteobacteria</taxon>
        <taxon>Enterobacterales</taxon>
        <taxon>Enterobacteriaceae</taxon>
        <taxon>Salmonella</taxon>
    </lineage>
</organism>
<name>A0A655C7P9_SALET</name>
<protein>
    <submittedName>
        <fullName evidence="1">Uncharacterized protein</fullName>
    </submittedName>
</protein>
<accession>A0A655C7P9</accession>
<evidence type="ECO:0000313" key="2">
    <source>
        <dbReference type="Proteomes" id="UP000039541"/>
    </source>
</evidence>
<reference evidence="1 2" key="1">
    <citation type="submission" date="2015-03" db="EMBL/GenBank/DDBJ databases">
        <authorList>
            <consortium name="Pathogen Informatics"/>
        </authorList>
    </citation>
    <scope>NUCLEOTIDE SEQUENCE [LARGE SCALE GENOMIC DNA]</scope>
    <source>
        <strain evidence="1 2">3476</strain>
    </source>
</reference>
<gene>
    <name evidence="1" type="ORF">ERS008202_01583</name>
</gene>
<dbReference type="Proteomes" id="UP000039541">
    <property type="component" value="Unassembled WGS sequence"/>
</dbReference>
<proteinExistence type="predicted"/>
<dbReference type="EMBL" id="CQPC01000016">
    <property type="protein sequence ID" value="CNT98645.1"/>
    <property type="molecule type" value="Genomic_DNA"/>
</dbReference>
<dbReference type="AlphaFoldDB" id="A0A655C7P9"/>
<sequence>MAHSANADNRDAIFFGYFNSMLHSHFGCDLSGSIIGMQYRRTGTGILNAERRLPVGAAF</sequence>